<sequence length="134" mass="15239">MKRITSLQMGMCKEENGIPPLFIDQDVEYVAREVVERKECSDRQRNVLTTFWAATSNPRDLIFDMRRFWPVKVNEWLLIDNLGAYSMVLTCSFNGSGMPPVIYIAYADDADNVSKVIAAADVCSGYSQMERAIK</sequence>
<name>A0ACB7TEB0_HYAAI</name>
<dbReference type="Proteomes" id="UP000821845">
    <property type="component" value="Chromosome 1"/>
</dbReference>
<evidence type="ECO:0000313" key="2">
    <source>
        <dbReference type="Proteomes" id="UP000821845"/>
    </source>
</evidence>
<proteinExistence type="predicted"/>
<reference evidence="1" key="1">
    <citation type="submission" date="2020-05" db="EMBL/GenBank/DDBJ databases">
        <title>Large-scale comparative analyses of tick genomes elucidate their genetic diversity and vector capacities.</title>
        <authorList>
            <person name="Jia N."/>
            <person name="Wang J."/>
            <person name="Shi W."/>
            <person name="Du L."/>
            <person name="Sun Y."/>
            <person name="Zhan W."/>
            <person name="Jiang J."/>
            <person name="Wang Q."/>
            <person name="Zhang B."/>
            <person name="Ji P."/>
            <person name="Sakyi L.B."/>
            <person name="Cui X."/>
            <person name="Yuan T."/>
            <person name="Jiang B."/>
            <person name="Yang W."/>
            <person name="Lam T.T.-Y."/>
            <person name="Chang Q."/>
            <person name="Ding S."/>
            <person name="Wang X."/>
            <person name="Zhu J."/>
            <person name="Ruan X."/>
            <person name="Zhao L."/>
            <person name="Wei J."/>
            <person name="Que T."/>
            <person name="Du C."/>
            <person name="Cheng J."/>
            <person name="Dai P."/>
            <person name="Han X."/>
            <person name="Huang E."/>
            <person name="Gao Y."/>
            <person name="Liu J."/>
            <person name="Shao H."/>
            <person name="Ye R."/>
            <person name="Li L."/>
            <person name="Wei W."/>
            <person name="Wang X."/>
            <person name="Wang C."/>
            <person name="Yang T."/>
            <person name="Huo Q."/>
            <person name="Li W."/>
            <person name="Guo W."/>
            <person name="Chen H."/>
            <person name="Zhou L."/>
            <person name="Ni X."/>
            <person name="Tian J."/>
            <person name="Zhou Y."/>
            <person name="Sheng Y."/>
            <person name="Liu T."/>
            <person name="Pan Y."/>
            <person name="Xia L."/>
            <person name="Li J."/>
            <person name="Zhao F."/>
            <person name="Cao W."/>
        </authorList>
    </citation>
    <scope>NUCLEOTIDE SEQUENCE</scope>
    <source>
        <strain evidence="1">Hyas-2018</strain>
    </source>
</reference>
<protein>
    <submittedName>
        <fullName evidence="1">Uncharacterized protein</fullName>
    </submittedName>
</protein>
<evidence type="ECO:0000313" key="1">
    <source>
        <dbReference type="EMBL" id="KAH6945496.1"/>
    </source>
</evidence>
<comment type="caution">
    <text evidence="1">The sequence shown here is derived from an EMBL/GenBank/DDBJ whole genome shotgun (WGS) entry which is preliminary data.</text>
</comment>
<keyword evidence="2" id="KW-1185">Reference proteome</keyword>
<gene>
    <name evidence="1" type="ORF">HPB50_008786</name>
</gene>
<dbReference type="EMBL" id="CM023481">
    <property type="protein sequence ID" value="KAH6945496.1"/>
    <property type="molecule type" value="Genomic_DNA"/>
</dbReference>
<accession>A0ACB7TEB0</accession>
<organism evidence="1 2">
    <name type="scientific">Hyalomma asiaticum</name>
    <name type="common">Tick</name>
    <dbReference type="NCBI Taxonomy" id="266040"/>
    <lineage>
        <taxon>Eukaryota</taxon>
        <taxon>Metazoa</taxon>
        <taxon>Ecdysozoa</taxon>
        <taxon>Arthropoda</taxon>
        <taxon>Chelicerata</taxon>
        <taxon>Arachnida</taxon>
        <taxon>Acari</taxon>
        <taxon>Parasitiformes</taxon>
        <taxon>Ixodida</taxon>
        <taxon>Ixodoidea</taxon>
        <taxon>Ixodidae</taxon>
        <taxon>Hyalomminae</taxon>
        <taxon>Hyalomma</taxon>
    </lineage>
</organism>